<accession>A0A0P7UEJ5</accession>
<gene>
    <name evidence="2" type="ORF">Z043_113169</name>
</gene>
<evidence type="ECO:0000313" key="2">
    <source>
        <dbReference type="EMBL" id="KPP68168.1"/>
    </source>
</evidence>
<protein>
    <submittedName>
        <fullName evidence="2">Uncharacterized protein</fullName>
    </submittedName>
</protein>
<name>A0A0P7UEJ5_SCLFO</name>
<evidence type="ECO:0000313" key="3">
    <source>
        <dbReference type="Proteomes" id="UP000034805"/>
    </source>
</evidence>
<proteinExistence type="predicted"/>
<sequence length="232" mass="26151">MFLWFTAIEPACKSRRPPRSRSTVKELQLSWSWRTEAGGGARLRSSLPGSSRHRSQRQRSSRISTREARPQARGKVRVCVRACENARGGSRVQARGAKLAGPWCGPHTCESHLERHANDCSAWQPACASGTGNMWSQSTQLWRYWQPVSSPTPLPLCAPRRLHRWRRGLEHLVIVQRNLRKRESEEDQVVRVRLHGHRVAHLRRAQLPRSVCRSQGKGEGGVRGARPAAAAS</sequence>
<dbReference type="EMBL" id="JARO02004622">
    <property type="protein sequence ID" value="KPP68168.1"/>
    <property type="molecule type" value="Genomic_DNA"/>
</dbReference>
<dbReference type="AlphaFoldDB" id="A0A0P7UEJ5"/>
<dbReference type="Proteomes" id="UP000034805">
    <property type="component" value="Unassembled WGS sequence"/>
</dbReference>
<organism evidence="2 3">
    <name type="scientific">Scleropages formosus</name>
    <name type="common">Asian bonytongue</name>
    <name type="synonym">Osteoglossum formosum</name>
    <dbReference type="NCBI Taxonomy" id="113540"/>
    <lineage>
        <taxon>Eukaryota</taxon>
        <taxon>Metazoa</taxon>
        <taxon>Chordata</taxon>
        <taxon>Craniata</taxon>
        <taxon>Vertebrata</taxon>
        <taxon>Euteleostomi</taxon>
        <taxon>Actinopterygii</taxon>
        <taxon>Neopterygii</taxon>
        <taxon>Teleostei</taxon>
        <taxon>Osteoglossocephala</taxon>
        <taxon>Osteoglossomorpha</taxon>
        <taxon>Osteoglossiformes</taxon>
        <taxon>Osteoglossidae</taxon>
        <taxon>Scleropages</taxon>
    </lineage>
</organism>
<feature type="region of interest" description="Disordered" evidence="1">
    <location>
        <begin position="40"/>
        <end position="72"/>
    </location>
</feature>
<feature type="region of interest" description="Disordered" evidence="1">
    <location>
        <begin position="212"/>
        <end position="232"/>
    </location>
</feature>
<evidence type="ECO:0000256" key="1">
    <source>
        <dbReference type="SAM" id="MobiDB-lite"/>
    </source>
</evidence>
<feature type="compositionally biased region" description="Basic residues" evidence="1">
    <location>
        <begin position="51"/>
        <end position="60"/>
    </location>
</feature>
<reference evidence="2 3" key="1">
    <citation type="submission" date="2015-08" db="EMBL/GenBank/DDBJ databases">
        <title>The genome of the Asian arowana (Scleropages formosus).</title>
        <authorList>
            <person name="Tan M.H."/>
            <person name="Gan H.M."/>
            <person name="Croft L.J."/>
            <person name="Austin C.M."/>
        </authorList>
    </citation>
    <scope>NUCLEOTIDE SEQUENCE [LARGE SCALE GENOMIC DNA]</scope>
    <source>
        <strain evidence="2">Aro1</strain>
    </source>
</reference>
<comment type="caution">
    <text evidence="2">The sequence shown here is derived from an EMBL/GenBank/DDBJ whole genome shotgun (WGS) entry which is preliminary data.</text>
</comment>